<dbReference type="GO" id="GO:0016787">
    <property type="term" value="F:hydrolase activity"/>
    <property type="evidence" value="ECO:0007669"/>
    <property type="project" value="UniProtKB-KW"/>
</dbReference>
<dbReference type="SUPFAM" id="SSF82171">
    <property type="entry name" value="DPP6 N-terminal domain-like"/>
    <property type="match status" value="1"/>
</dbReference>
<dbReference type="SUPFAM" id="SSF53474">
    <property type="entry name" value="alpha/beta-Hydrolases"/>
    <property type="match status" value="1"/>
</dbReference>
<dbReference type="EMBL" id="JBHSGB010000006">
    <property type="protein sequence ID" value="MFC4655038.1"/>
    <property type="molecule type" value="Genomic_DNA"/>
</dbReference>
<evidence type="ECO:0000313" key="4">
    <source>
        <dbReference type="EMBL" id="MFC4655038.1"/>
    </source>
</evidence>
<feature type="signal peptide" evidence="2">
    <location>
        <begin position="1"/>
        <end position="21"/>
    </location>
</feature>
<feature type="domain" description="Peptidase S9 prolyl oligopeptidase catalytic" evidence="3">
    <location>
        <begin position="436"/>
        <end position="646"/>
    </location>
</feature>
<dbReference type="Pfam" id="PF00326">
    <property type="entry name" value="Peptidase_S9"/>
    <property type="match status" value="1"/>
</dbReference>
<dbReference type="RefSeq" id="WP_377333294.1">
    <property type="nucleotide sequence ID" value="NZ_JBHSGB010000006.1"/>
</dbReference>
<evidence type="ECO:0000259" key="3">
    <source>
        <dbReference type="Pfam" id="PF00326"/>
    </source>
</evidence>
<accession>A0ABV9JLC2</accession>
<dbReference type="PANTHER" id="PTHR42776">
    <property type="entry name" value="SERINE PEPTIDASE S9 FAMILY MEMBER"/>
    <property type="match status" value="1"/>
</dbReference>
<dbReference type="InterPro" id="IPR029058">
    <property type="entry name" value="AB_hydrolase_fold"/>
</dbReference>
<dbReference type="Gene3D" id="3.40.50.1820">
    <property type="entry name" value="alpha/beta hydrolase"/>
    <property type="match status" value="1"/>
</dbReference>
<keyword evidence="1 4" id="KW-0378">Hydrolase</keyword>
<keyword evidence="5" id="KW-1185">Reference proteome</keyword>
<feature type="chain" id="PRO_5046792047" evidence="2">
    <location>
        <begin position="22"/>
        <end position="647"/>
    </location>
</feature>
<evidence type="ECO:0000256" key="1">
    <source>
        <dbReference type="ARBA" id="ARBA00022801"/>
    </source>
</evidence>
<keyword evidence="2" id="KW-0732">Signal</keyword>
<evidence type="ECO:0000313" key="5">
    <source>
        <dbReference type="Proteomes" id="UP001595962"/>
    </source>
</evidence>
<dbReference type="PANTHER" id="PTHR42776:SF27">
    <property type="entry name" value="DIPEPTIDYL PEPTIDASE FAMILY MEMBER 6"/>
    <property type="match status" value="1"/>
</dbReference>
<sequence>MKAYILAFLLAGSLFMPPVWAKNNEPDLVTLLSQHSNYTDVKISPDGKHLAAVIRSEGRRSLVFIALDGFQMTGSVRFPGLVEVGTYHWVNNERVVIELAESVLWNTEPRIFGEIYAVNYDGKKSEMLFGYRAGEQQVGTRFKAKEGRRAWGRVVDTLEQDNDHILITATNWNAGGDGMAEILKMNVYSGKTKRLAAAPAPYSSIITNNKGEPRLAVVTTKTAGQDVYLRDKDKWNKLPADWFGEGINVLAVSPSDDSLLLVDQKDTAMPALSRIDFTGKRTVVFSDAKVGITDVELTKKDNQPYALRLDDGNPAYVLLDKTMAESQLFKNLTIAFPGEVVSVTSRSSDDMTWVIYAYSDVNPGAYFLYQKKDNSLRKLMDRKSELNGLPWSETTAVNYPSFDQLPVQGYLTKAKGQSKALVVLIHGGPHGVRDYWGFNEEVQLLSQSGYNVLQVNFRGSGGYGDAFQRAGYGQWGDAVQKDISAGVRYLIAQGVVDANQVCIMGTSFGGYSAVQSAAIDPDLYRCAIGVAGVYELEQLKSDGDIPQLSFGVAYLDQVLGTDQAQLKSYSPVYRAGSIKAPLLIIHGKRDRRAPYSQAEALRKALDKQGKTYQWLDFDDESHGFYAPENRKKYFDSVLSFLQQHLKP</sequence>
<dbReference type="EC" id="3.4.-.-" evidence="4"/>
<gene>
    <name evidence="4" type="ORF">ACFO3I_08430</name>
</gene>
<organism evidence="4 5">
    <name type="scientific">Rheinheimera marina</name>
    <dbReference type="NCBI Taxonomy" id="1774958"/>
    <lineage>
        <taxon>Bacteria</taxon>
        <taxon>Pseudomonadati</taxon>
        <taxon>Pseudomonadota</taxon>
        <taxon>Gammaproteobacteria</taxon>
        <taxon>Chromatiales</taxon>
        <taxon>Chromatiaceae</taxon>
        <taxon>Rheinheimera</taxon>
    </lineage>
</organism>
<evidence type="ECO:0000256" key="2">
    <source>
        <dbReference type="SAM" id="SignalP"/>
    </source>
</evidence>
<comment type="caution">
    <text evidence="4">The sequence shown here is derived from an EMBL/GenBank/DDBJ whole genome shotgun (WGS) entry which is preliminary data.</text>
</comment>
<reference evidence="5" key="1">
    <citation type="journal article" date="2019" name="Int. J. Syst. Evol. Microbiol.">
        <title>The Global Catalogue of Microorganisms (GCM) 10K type strain sequencing project: providing services to taxonomists for standard genome sequencing and annotation.</title>
        <authorList>
            <consortium name="The Broad Institute Genomics Platform"/>
            <consortium name="The Broad Institute Genome Sequencing Center for Infectious Disease"/>
            <person name="Wu L."/>
            <person name="Ma J."/>
        </authorList>
    </citation>
    <scope>NUCLEOTIDE SEQUENCE [LARGE SCALE GENOMIC DNA]</scope>
    <source>
        <strain evidence="5">DT28</strain>
    </source>
</reference>
<proteinExistence type="predicted"/>
<protein>
    <submittedName>
        <fullName evidence="4">Alpha/beta hydrolase family protein</fullName>
        <ecNumber evidence="4">3.4.-.-</ecNumber>
    </submittedName>
</protein>
<name>A0ABV9JLC2_9GAMM</name>
<dbReference type="InterPro" id="IPR001375">
    <property type="entry name" value="Peptidase_S9_cat"/>
</dbReference>
<dbReference type="Proteomes" id="UP001595962">
    <property type="component" value="Unassembled WGS sequence"/>
</dbReference>